<evidence type="ECO:0000313" key="12">
    <source>
        <dbReference type="EMBL" id="CAB4838534.1"/>
    </source>
</evidence>
<gene>
    <name evidence="10" type="ORF">UFOPK2662_00556</name>
    <name evidence="11" type="ORF">UFOPK2942_00007</name>
    <name evidence="12" type="ORF">UFOPK3232_00665</name>
    <name evidence="13" type="ORF">UFOPK4242_00851</name>
    <name evidence="14" type="ORF">UFOPK4382_00790</name>
</gene>
<dbReference type="PANTHER" id="PTHR30460:SF0">
    <property type="entry name" value="MODERATE CONDUCTANCE MECHANOSENSITIVE CHANNEL YBIO"/>
    <property type="match status" value="1"/>
</dbReference>
<comment type="subcellular location">
    <subcellularLocation>
        <location evidence="1">Cell membrane</location>
        <topology evidence="1">Multi-pass membrane protein</topology>
    </subcellularLocation>
</comment>
<evidence type="ECO:0000313" key="13">
    <source>
        <dbReference type="EMBL" id="CAB5042751.1"/>
    </source>
</evidence>
<dbReference type="AlphaFoldDB" id="A0A6J6VCS5"/>
<dbReference type="InterPro" id="IPR011014">
    <property type="entry name" value="MscS_channel_TM-2"/>
</dbReference>
<evidence type="ECO:0000313" key="10">
    <source>
        <dbReference type="EMBL" id="CAB4718672.1"/>
    </source>
</evidence>
<keyword evidence="6 7" id="KW-0472">Membrane</keyword>
<dbReference type="InterPro" id="IPR010920">
    <property type="entry name" value="LSM_dom_sf"/>
</dbReference>
<dbReference type="InterPro" id="IPR045276">
    <property type="entry name" value="YbiO_bact"/>
</dbReference>
<dbReference type="GO" id="GO:0008381">
    <property type="term" value="F:mechanosensitive monoatomic ion channel activity"/>
    <property type="evidence" value="ECO:0007669"/>
    <property type="project" value="InterPro"/>
</dbReference>
<keyword evidence="3" id="KW-1003">Cell membrane</keyword>
<keyword evidence="4 7" id="KW-0812">Transmembrane</keyword>
<dbReference type="InterPro" id="IPR049142">
    <property type="entry name" value="MS_channel_1st"/>
</dbReference>
<dbReference type="EMBL" id="CAFBRA010000045">
    <property type="protein sequence ID" value="CAB5075331.1"/>
    <property type="molecule type" value="Genomic_DNA"/>
</dbReference>
<organism evidence="11">
    <name type="scientific">freshwater metagenome</name>
    <dbReference type="NCBI Taxonomy" id="449393"/>
    <lineage>
        <taxon>unclassified sequences</taxon>
        <taxon>metagenomes</taxon>
        <taxon>ecological metagenomes</taxon>
    </lineage>
</organism>
<protein>
    <submittedName>
        <fullName evidence="11">Unannotated protein</fullName>
    </submittedName>
</protein>
<evidence type="ECO:0000256" key="6">
    <source>
        <dbReference type="ARBA" id="ARBA00023136"/>
    </source>
</evidence>
<dbReference type="PANTHER" id="PTHR30460">
    <property type="entry name" value="MODERATE CONDUCTANCE MECHANOSENSITIVE CHANNEL YBIO"/>
    <property type="match status" value="1"/>
</dbReference>
<dbReference type="EMBL" id="CAEZYI010000022">
    <property type="protein sequence ID" value="CAB4718672.1"/>
    <property type="molecule type" value="Genomic_DNA"/>
</dbReference>
<dbReference type="Gene3D" id="1.10.287.1260">
    <property type="match status" value="1"/>
</dbReference>
<dbReference type="EMBL" id="CAFAAA010000001">
    <property type="protein sequence ID" value="CAB4769950.1"/>
    <property type="molecule type" value="Genomic_DNA"/>
</dbReference>
<dbReference type="SUPFAM" id="SSF50182">
    <property type="entry name" value="Sm-like ribonucleoproteins"/>
    <property type="match status" value="1"/>
</dbReference>
<feature type="transmembrane region" description="Helical" evidence="7">
    <location>
        <begin position="113"/>
        <end position="135"/>
    </location>
</feature>
<feature type="transmembrane region" description="Helical" evidence="7">
    <location>
        <begin position="35"/>
        <end position="55"/>
    </location>
</feature>
<dbReference type="InterPro" id="IPR006685">
    <property type="entry name" value="MscS_channel_2nd"/>
</dbReference>
<reference evidence="11" key="1">
    <citation type="submission" date="2020-05" db="EMBL/GenBank/DDBJ databases">
        <authorList>
            <person name="Chiriac C."/>
            <person name="Salcher M."/>
            <person name="Ghai R."/>
            <person name="Kavagutti S V."/>
        </authorList>
    </citation>
    <scope>NUCLEOTIDE SEQUENCE</scope>
</reference>
<evidence type="ECO:0000313" key="14">
    <source>
        <dbReference type="EMBL" id="CAB5075331.1"/>
    </source>
</evidence>
<accession>A0A6J6VCS5</accession>
<feature type="domain" description="Mechanosensitive ion channel transmembrane helices 2/3" evidence="9">
    <location>
        <begin position="95"/>
        <end position="132"/>
    </location>
</feature>
<evidence type="ECO:0000259" key="9">
    <source>
        <dbReference type="Pfam" id="PF21088"/>
    </source>
</evidence>
<comment type="similarity">
    <text evidence="2">Belongs to the MscS (TC 1.A.23) family.</text>
</comment>
<dbReference type="Pfam" id="PF00924">
    <property type="entry name" value="MS_channel_2nd"/>
    <property type="match status" value="1"/>
</dbReference>
<dbReference type="SUPFAM" id="SSF82861">
    <property type="entry name" value="Mechanosensitive channel protein MscS (YggB), transmembrane region"/>
    <property type="match status" value="1"/>
</dbReference>
<keyword evidence="5 7" id="KW-1133">Transmembrane helix</keyword>
<feature type="transmembrane region" description="Helical" evidence="7">
    <location>
        <begin position="87"/>
        <end position="107"/>
    </location>
</feature>
<name>A0A6J6VCS5_9ZZZZ</name>
<evidence type="ECO:0000256" key="3">
    <source>
        <dbReference type="ARBA" id="ARBA00022475"/>
    </source>
</evidence>
<dbReference type="GO" id="GO:0005886">
    <property type="term" value="C:plasma membrane"/>
    <property type="evidence" value="ECO:0007669"/>
    <property type="project" value="UniProtKB-SubCell"/>
</dbReference>
<evidence type="ECO:0000256" key="7">
    <source>
        <dbReference type="SAM" id="Phobius"/>
    </source>
</evidence>
<dbReference type="InterPro" id="IPR023408">
    <property type="entry name" value="MscS_beta-dom_sf"/>
</dbReference>
<evidence type="ECO:0000259" key="8">
    <source>
        <dbReference type="Pfam" id="PF00924"/>
    </source>
</evidence>
<dbReference type="Pfam" id="PF21088">
    <property type="entry name" value="MS_channel_1st"/>
    <property type="match status" value="1"/>
</dbReference>
<sequence length="200" mass="21354">MGISKRYLGKDLATVIPTMSDSAQNIIDWVSGTPLRIFIILLTAILAQSFGSRAIHRAMNRLATADLVPGPRNIVARQKERARTIGGVLAATLKSVIWIVASGMVLGEFGFNLGPLIASAGILGVALGLGAQTLVRDILSGIFMLIEDQYGVGDNVDVLEIQGVVEKVGLRVTTVRDNKGTLWYLRNGEILKVGNQSQSG</sequence>
<evidence type="ECO:0000313" key="11">
    <source>
        <dbReference type="EMBL" id="CAB4769950.1"/>
    </source>
</evidence>
<proteinExistence type="inferred from homology"/>
<evidence type="ECO:0000256" key="2">
    <source>
        <dbReference type="ARBA" id="ARBA00008017"/>
    </source>
</evidence>
<dbReference type="Gene3D" id="2.30.30.60">
    <property type="match status" value="1"/>
</dbReference>
<evidence type="ECO:0000256" key="1">
    <source>
        <dbReference type="ARBA" id="ARBA00004651"/>
    </source>
</evidence>
<evidence type="ECO:0000256" key="4">
    <source>
        <dbReference type="ARBA" id="ARBA00022692"/>
    </source>
</evidence>
<evidence type="ECO:0000256" key="5">
    <source>
        <dbReference type="ARBA" id="ARBA00022989"/>
    </source>
</evidence>
<dbReference type="EMBL" id="CAFBQC010000040">
    <property type="protein sequence ID" value="CAB5042751.1"/>
    <property type="molecule type" value="Genomic_DNA"/>
</dbReference>
<dbReference type="EMBL" id="CAFARE010000019">
    <property type="protein sequence ID" value="CAB4838534.1"/>
    <property type="molecule type" value="Genomic_DNA"/>
</dbReference>
<feature type="domain" description="Mechanosensitive ion channel MscS" evidence="8">
    <location>
        <begin position="133"/>
        <end position="197"/>
    </location>
</feature>